<dbReference type="InterPro" id="IPR027417">
    <property type="entry name" value="P-loop_NTPase"/>
</dbReference>
<dbReference type="Gene3D" id="3.40.50.300">
    <property type="entry name" value="P-loop containing nucleotide triphosphate hydrolases"/>
    <property type="match status" value="1"/>
</dbReference>
<dbReference type="SMART" id="SM00177">
    <property type="entry name" value="ARF"/>
    <property type="match status" value="1"/>
</dbReference>
<dbReference type="PANTHER" id="PTHR11711">
    <property type="entry name" value="ADP RIBOSYLATION FACTOR-RELATED"/>
    <property type="match status" value="1"/>
</dbReference>
<dbReference type="SMART" id="SM00175">
    <property type="entry name" value="RAB"/>
    <property type="match status" value="1"/>
</dbReference>
<dbReference type="PRINTS" id="PR00328">
    <property type="entry name" value="SAR1GTPBP"/>
</dbReference>
<reference evidence="8" key="1">
    <citation type="submission" date="2022-11" db="UniProtKB">
        <authorList>
            <consortium name="WormBaseParasite"/>
        </authorList>
    </citation>
    <scope>IDENTIFICATION</scope>
</reference>
<accession>A0A915IQB1</accession>
<evidence type="ECO:0000256" key="6">
    <source>
        <dbReference type="RuleBase" id="RU003925"/>
    </source>
</evidence>
<evidence type="ECO:0000256" key="2">
    <source>
        <dbReference type="ARBA" id="ARBA00022741"/>
    </source>
</evidence>
<dbReference type="GO" id="GO:0046872">
    <property type="term" value="F:metal ion binding"/>
    <property type="evidence" value="ECO:0007669"/>
    <property type="project" value="UniProtKB-KW"/>
</dbReference>
<protein>
    <submittedName>
        <fullName evidence="8">Uncharacterized protein</fullName>
    </submittedName>
</protein>
<dbReference type="SMART" id="SM00178">
    <property type="entry name" value="SAR"/>
    <property type="match status" value="1"/>
</dbReference>
<feature type="binding site" evidence="4">
    <location>
        <position position="74"/>
    </location>
    <ligand>
        <name>GTP</name>
        <dbReference type="ChEBI" id="CHEBI:37565"/>
    </ligand>
</feature>
<dbReference type="GO" id="GO:0003924">
    <property type="term" value="F:GTPase activity"/>
    <property type="evidence" value="ECO:0007669"/>
    <property type="project" value="InterPro"/>
</dbReference>
<dbReference type="PROSITE" id="PS51417">
    <property type="entry name" value="ARF"/>
    <property type="match status" value="1"/>
</dbReference>
<dbReference type="FunFam" id="3.40.50.300:FF:000412">
    <property type="entry name" value="ADP-ribosylation factor 1"/>
    <property type="match status" value="1"/>
</dbReference>
<proteinExistence type="inferred from homology"/>
<feature type="binding site" evidence="5">
    <location>
        <position position="47"/>
    </location>
    <ligand>
        <name>Mg(2+)</name>
        <dbReference type="ChEBI" id="CHEBI:18420"/>
    </ligand>
</feature>
<dbReference type="WBParaSite" id="nRc.2.0.1.t16383-RA">
    <property type="protein sequence ID" value="nRc.2.0.1.t16383-RA"/>
    <property type="gene ID" value="nRc.2.0.1.g16383"/>
</dbReference>
<dbReference type="Pfam" id="PF00025">
    <property type="entry name" value="Arf"/>
    <property type="match status" value="1"/>
</dbReference>
<dbReference type="Proteomes" id="UP000887565">
    <property type="component" value="Unplaced"/>
</dbReference>
<feature type="binding site" evidence="4">
    <location>
        <begin position="131"/>
        <end position="134"/>
    </location>
    <ligand>
        <name>GTP</name>
        <dbReference type="ChEBI" id="CHEBI:37565"/>
    </ligand>
</feature>
<feature type="binding site" evidence="4">
    <location>
        <begin position="23"/>
        <end position="30"/>
    </location>
    <ligand>
        <name>GTP</name>
        <dbReference type="ChEBI" id="CHEBI:37565"/>
    </ligand>
</feature>
<name>A0A915IQB1_ROMCU</name>
<keyword evidence="7" id="KW-1185">Reference proteome</keyword>
<evidence type="ECO:0000256" key="1">
    <source>
        <dbReference type="ARBA" id="ARBA00010290"/>
    </source>
</evidence>
<dbReference type="InterPro" id="IPR005225">
    <property type="entry name" value="Small_GTP-bd"/>
</dbReference>
<dbReference type="NCBIfam" id="TIGR00231">
    <property type="entry name" value="small_GTP"/>
    <property type="match status" value="1"/>
</dbReference>
<evidence type="ECO:0000256" key="5">
    <source>
        <dbReference type="PIRSR" id="PIRSR606689-2"/>
    </source>
</evidence>
<keyword evidence="5" id="KW-0479">Metal-binding</keyword>
<organism evidence="7 8">
    <name type="scientific">Romanomermis culicivorax</name>
    <name type="common">Nematode worm</name>
    <dbReference type="NCBI Taxonomy" id="13658"/>
    <lineage>
        <taxon>Eukaryota</taxon>
        <taxon>Metazoa</taxon>
        <taxon>Ecdysozoa</taxon>
        <taxon>Nematoda</taxon>
        <taxon>Enoplea</taxon>
        <taxon>Dorylaimia</taxon>
        <taxon>Mermithida</taxon>
        <taxon>Mermithoidea</taxon>
        <taxon>Mermithidae</taxon>
        <taxon>Romanomermis</taxon>
    </lineage>
</organism>
<dbReference type="AlphaFoldDB" id="A0A915IQB1"/>
<dbReference type="OMA" id="AIAFQVW"/>
<keyword evidence="5" id="KW-0460">Magnesium</keyword>
<keyword evidence="2 4" id="KW-0547">Nucleotide-binding</keyword>
<feature type="binding site" evidence="5">
    <location>
        <position position="30"/>
    </location>
    <ligand>
        <name>Mg(2+)</name>
        <dbReference type="ChEBI" id="CHEBI:18420"/>
    </ligand>
</feature>
<comment type="similarity">
    <text evidence="1 6">Belongs to the small GTPase superfamily. Arf family.</text>
</comment>
<evidence type="ECO:0000313" key="8">
    <source>
        <dbReference type="WBParaSite" id="nRc.2.0.1.t16383-RA"/>
    </source>
</evidence>
<dbReference type="PROSITE" id="PS51419">
    <property type="entry name" value="RAB"/>
    <property type="match status" value="1"/>
</dbReference>
<evidence type="ECO:0000313" key="7">
    <source>
        <dbReference type="Proteomes" id="UP000887565"/>
    </source>
</evidence>
<dbReference type="GO" id="GO:0030010">
    <property type="term" value="P:establishment of cell polarity"/>
    <property type="evidence" value="ECO:0007669"/>
    <property type="project" value="UniProtKB-ARBA"/>
</dbReference>
<evidence type="ECO:0000256" key="3">
    <source>
        <dbReference type="ARBA" id="ARBA00023134"/>
    </source>
</evidence>
<dbReference type="InterPro" id="IPR006689">
    <property type="entry name" value="Small_GTPase_ARF/SAR"/>
</dbReference>
<dbReference type="GO" id="GO:0005525">
    <property type="term" value="F:GTP binding"/>
    <property type="evidence" value="ECO:0007669"/>
    <property type="project" value="UniProtKB-KW"/>
</dbReference>
<dbReference type="InterPro" id="IPR024156">
    <property type="entry name" value="Small_GTPase_ARF"/>
</dbReference>
<dbReference type="SUPFAM" id="SSF52540">
    <property type="entry name" value="P-loop containing nucleoside triphosphate hydrolases"/>
    <property type="match status" value="1"/>
</dbReference>
<sequence>MGNKISTFGDFFQPGHMQIVIVGLDNAGKSTILYRLKLGRYVTTMPTIGFNCEKIRPSYGTAKGISFSLWDVGGQDKIRPLWKSYIRHTHAILFVVDSSDEERFEEAKVELSNLIRSNEISSQAPIVLLANKQDLPLAKSKLEIEKRLTAGQENFLLNGHSLTVVPCCAVSGDGLDDFFDLIYDLIIKSRKSAKMKNKSIVGTLTAPTSSSKGMNFR</sequence>
<keyword evidence="3 4" id="KW-0342">GTP-binding</keyword>
<evidence type="ECO:0000256" key="4">
    <source>
        <dbReference type="PIRSR" id="PIRSR606689-1"/>
    </source>
</evidence>